<reference evidence="1 2" key="1">
    <citation type="submission" date="2019-02" db="EMBL/GenBank/DDBJ databases">
        <title>Deep-cultivation of Planctomycetes and their phenomic and genomic characterization uncovers novel biology.</title>
        <authorList>
            <person name="Wiegand S."/>
            <person name="Jogler M."/>
            <person name="Boedeker C."/>
            <person name="Pinto D."/>
            <person name="Vollmers J."/>
            <person name="Rivas-Marin E."/>
            <person name="Kohn T."/>
            <person name="Peeters S.H."/>
            <person name="Heuer A."/>
            <person name="Rast P."/>
            <person name="Oberbeckmann S."/>
            <person name="Bunk B."/>
            <person name="Jeske O."/>
            <person name="Meyerdierks A."/>
            <person name="Storesund J.E."/>
            <person name="Kallscheuer N."/>
            <person name="Luecker S."/>
            <person name="Lage O.M."/>
            <person name="Pohl T."/>
            <person name="Merkel B.J."/>
            <person name="Hornburger P."/>
            <person name="Mueller R.-W."/>
            <person name="Bruemmer F."/>
            <person name="Labrenz M."/>
            <person name="Spormann A.M."/>
            <person name="Op den Camp H."/>
            <person name="Overmann J."/>
            <person name="Amann R."/>
            <person name="Jetten M.S.M."/>
            <person name="Mascher T."/>
            <person name="Medema M.H."/>
            <person name="Devos D.P."/>
            <person name="Kaster A.-K."/>
            <person name="Ovreas L."/>
            <person name="Rohde M."/>
            <person name="Galperin M.Y."/>
            <person name="Jogler C."/>
        </authorList>
    </citation>
    <scope>NUCLEOTIDE SEQUENCE [LARGE SCALE GENOMIC DNA]</scope>
    <source>
        <strain evidence="1 2">Mal4</strain>
    </source>
</reference>
<dbReference type="RefSeq" id="WP_145366986.1">
    <property type="nucleotide sequence ID" value="NZ_CP036275.1"/>
</dbReference>
<accession>A0A517Z1E7</accession>
<gene>
    <name evidence="1" type="ORF">Mal4_05920</name>
</gene>
<name>A0A517Z1E7_9PLAN</name>
<evidence type="ECO:0000313" key="2">
    <source>
        <dbReference type="Proteomes" id="UP000320496"/>
    </source>
</evidence>
<dbReference type="AlphaFoldDB" id="A0A517Z1E7"/>
<protein>
    <submittedName>
        <fullName evidence="1">Uncharacterized protein</fullName>
    </submittedName>
</protein>
<keyword evidence="2" id="KW-1185">Reference proteome</keyword>
<dbReference type="Proteomes" id="UP000320496">
    <property type="component" value="Chromosome"/>
</dbReference>
<evidence type="ECO:0000313" key="1">
    <source>
        <dbReference type="EMBL" id="QDU36307.1"/>
    </source>
</evidence>
<dbReference type="OrthoDB" id="288636at2"/>
<organism evidence="1 2">
    <name type="scientific">Maioricimonas rarisocia</name>
    <dbReference type="NCBI Taxonomy" id="2528026"/>
    <lineage>
        <taxon>Bacteria</taxon>
        <taxon>Pseudomonadati</taxon>
        <taxon>Planctomycetota</taxon>
        <taxon>Planctomycetia</taxon>
        <taxon>Planctomycetales</taxon>
        <taxon>Planctomycetaceae</taxon>
        <taxon>Maioricimonas</taxon>
    </lineage>
</organism>
<sequence>MSAPIKKVKAWPFAFGGEGHSGWLPAGAAVPEPTPVEHELLDVTIESDEGGYLLIWAARPSPTCEDLRPPKSGDTWYETLEEALAAARNHFGIQHEDWSDVS</sequence>
<dbReference type="KEGG" id="mri:Mal4_05920"/>
<dbReference type="EMBL" id="CP036275">
    <property type="protein sequence ID" value="QDU36307.1"/>
    <property type="molecule type" value="Genomic_DNA"/>
</dbReference>
<proteinExistence type="predicted"/>